<feature type="compositionally biased region" description="Basic and acidic residues" evidence="1">
    <location>
        <begin position="64"/>
        <end position="76"/>
    </location>
</feature>
<evidence type="ECO:0000313" key="3">
    <source>
        <dbReference type="Proteomes" id="UP000603227"/>
    </source>
</evidence>
<dbReference type="AlphaFoldDB" id="A0A919GJM7"/>
<organism evidence="2 3">
    <name type="scientific">Streptomyces capitiformicae</name>
    <dbReference type="NCBI Taxonomy" id="2014920"/>
    <lineage>
        <taxon>Bacteria</taxon>
        <taxon>Bacillati</taxon>
        <taxon>Actinomycetota</taxon>
        <taxon>Actinomycetes</taxon>
        <taxon>Kitasatosporales</taxon>
        <taxon>Streptomycetaceae</taxon>
        <taxon>Streptomyces</taxon>
    </lineage>
</organism>
<reference evidence="2" key="2">
    <citation type="submission" date="2020-09" db="EMBL/GenBank/DDBJ databases">
        <authorList>
            <person name="Sun Q."/>
            <person name="Zhou Y."/>
        </authorList>
    </citation>
    <scope>NUCLEOTIDE SEQUENCE</scope>
    <source>
        <strain evidence="2">CGMCC 4.7403</strain>
    </source>
</reference>
<comment type="caution">
    <text evidence="2">The sequence shown here is derived from an EMBL/GenBank/DDBJ whole genome shotgun (WGS) entry which is preliminary data.</text>
</comment>
<reference evidence="2" key="1">
    <citation type="journal article" date="2014" name="Int. J. Syst. Evol. Microbiol.">
        <title>Complete genome sequence of Corynebacterium casei LMG S-19264T (=DSM 44701T), isolated from a smear-ripened cheese.</title>
        <authorList>
            <consortium name="US DOE Joint Genome Institute (JGI-PGF)"/>
            <person name="Walter F."/>
            <person name="Albersmeier A."/>
            <person name="Kalinowski J."/>
            <person name="Ruckert C."/>
        </authorList>
    </citation>
    <scope>NUCLEOTIDE SEQUENCE</scope>
    <source>
        <strain evidence="2">CGMCC 4.7403</strain>
    </source>
</reference>
<keyword evidence="3" id="KW-1185">Reference proteome</keyword>
<accession>A0A919GJM7</accession>
<proteinExistence type="predicted"/>
<feature type="region of interest" description="Disordered" evidence="1">
    <location>
        <begin position="1"/>
        <end position="94"/>
    </location>
</feature>
<dbReference type="Proteomes" id="UP000603227">
    <property type="component" value="Unassembled WGS sequence"/>
</dbReference>
<evidence type="ECO:0000313" key="2">
    <source>
        <dbReference type="EMBL" id="GHH85897.1"/>
    </source>
</evidence>
<name>A0A919GJM7_9ACTN</name>
<sequence length="198" mass="19939">MPCGRLGGRRGRAGQGRGPAVRTGRRREGFAEAANGNAVAMNRTNKEPNENSSSAGTAAAKARRATDKATARRTTDKATAPATESAKTASIKVDDAASAAEAGAERAADTTKHAADTMSSAVHSAVKGVEAGRHALVQASGQVAATARTAVTAIAHRKLVAAGVGAGLTALTAASYVAGRRAERHVHGPLTRLTGGRI</sequence>
<dbReference type="EMBL" id="BNAT01000005">
    <property type="protein sequence ID" value="GHH85897.1"/>
    <property type="molecule type" value="Genomic_DNA"/>
</dbReference>
<gene>
    <name evidence="2" type="ORF">GCM10017771_20810</name>
</gene>
<evidence type="ECO:0000256" key="1">
    <source>
        <dbReference type="SAM" id="MobiDB-lite"/>
    </source>
</evidence>
<protein>
    <submittedName>
        <fullName evidence="2">Uncharacterized protein</fullName>
    </submittedName>
</protein>